<dbReference type="InterPro" id="IPR036772">
    <property type="entry name" value="SRCR-like_dom_sf"/>
</dbReference>
<dbReference type="Proteomes" id="UP001190640">
    <property type="component" value="Chromosome 12"/>
</dbReference>
<dbReference type="GO" id="GO:0004252">
    <property type="term" value="F:serine-type endopeptidase activity"/>
    <property type="evidence" value="ECO:0007669"/>
    <property type="project" value="TreeGrafter"/>
</dbReference>
<feature type="compositionally biased region" description="Polar residues" evidence="10">
    <location>
        <begin position="446"/>
        <end position="468"/>
    </location>
</feature>
<evidence type="ECO:0000256" key="2">
    <source>
        <dbReference type="ARBA" id="ARBA00022737"/>
    </source>
</evidence>
<evidence type="ECO:0000256" key="9">
    <source>
        <dbReference type="PROSITE-ProRule" id="PRU00196"/>
    </source>
</evidence>
<dbReference type="GO" id="GO:0031638">
    <property type="term" value="P:zymogen activation"/>
    <property type="evidence" value="ECO:0007669"/>
    <property type="project" value="TreeGrafter"/>
</dbReference>
<dbReference type="PROSITE" id="PS50287">
    <property type="entry name" value="SRCR_2"/>
    <property type="match status" value="3"/>
</dbReference>
<dbReference type="PROSITE" id="PS00420">
    <property type="entry name" value="SRCR_1"/>
    <property type="match status" value="2"/>
</dbReference>
<feature type="compositionally biased region" description="Polar residues" evidence="10">
    <location>
        <begin position="818"/>
        <end position="838"/>
    </location>
</feature>
<feature type="disulfide bond" evidence="9">
    <location>
        <begin position="188"/>
        <end position="252"/>
    </location>
</feature>
<dbReference type="GO" id="GO:0005886">
    <property type="term" value="C:plasma membrane"/>
    <property type="evidence" value="ECO:0007669"/>
    <property type="project" value="TreeGrafter"/>
</dbReference>
<dbReference type="Pfam" id="PF00530">
    <property type="entry name" value="SRCR"/>
    <property type="match status" value="3"/>
</dbReference>
<dbReference type="PANTHER" id="PTHR48071:SF27">
    <property type="entry name" value="SCAVENGER RECEPTOR CYSTEINE-RICH TYPE 1 PROTEIN M130-LIKE"/>
    <property type="match status" value="1"/>
</dbReference>
<dbReference type="PANTHER" id="PTHR48071">
    <property type="entry name" value="SRCR DOMAIN-CONTAINING PROTEIN"/>
    <property type="match status" value="1"/>
</dbReference>
<keyword evidence="13" id="KW-1185">Reference proteome</keyword>
<dbReference type="KEGG" id="emc:129338541"/>
<feature type="chain" id="PRO_5041659206" description="Soluble scavenger receptor cysteine-rich domain-containing protein SSC5D" evidence="11">
    <location>
        <begin position="20"/>
        <end position="957"/>
    </location>
</feature>
<feature type="compositionally biased region" description="Basic and acidic residues" evidence="10">
    <location>
        <begin position="746"/>
        <end position="763"/>
    </location>
</feature>
<feature type="region of interest" description="Disordered" evidence="10">
    <location>
        <begin position="286"/>
        <end position="307"/>
    </location>
</feature>
<feature type="disulfide bond" evidence="9">
    <location>
        <begin position="60"/>
        <end position="121"/>
    </location>
</feature>
<organism evidence="13 14">
    <name type="scientific">Eublepharis macularius</name>
    <name type="common">Leopard gecko</name>
    <name type="synonym">Cyrtodactylus macularius</name>
    <dbReference type="NCBI Taxonomy" id="481883"/>
    <lineage>
        <taxon>Eukaryota</taxon>
        <taxon>Metazoa</taxon>
        <taxon>Chordata</taxon>
        <taxon>Craniata</taxon>
        <taxon>Vertebrata</taxon>
        <taxon>Euteleostomi</taxon>
        <taxon>Lepidosauria</taxon>
        <taxon>Squamata</taxon>
        <taxon>Bifurcata</taxon>
        <taxon>Gekkota</taxon>
        <taxon>Eublepharidae</taxon>
        <taxon>Eublepharinae</taxon>
        <taxon>Eublepharis</taxon>
    </lineage>
</organism>
<evidence type="ECO:0000256" key="7">
    <source>
        <dbReference type="ARBA" id="ARBA00064153"/>
    </source>
</evidence>
<feature type="disulfide bond" evidence="9">
    <location>
        <begin position="91"/>
        <end position="101"/>
    </location>
</feature>
<feature type="disulfide bond" evidence="9">
    <location>
        <begin position="201"/>
        <end position="262"/>
    </location>
</feature>
<feature type="region of interest" description="Disordered" evidence="10">
    <location>
        <begin position="938"/>
        <end position="957"/>
    </location>
</feature>
<evidence type="ECO:0000256" key="4">
    <source>
        <dbReference type="ARBA" id="ARBA00023170"/>
    </source>
</evidence>
<dbReference type="AlphaFoldDB" id="A0AA97K4I4"/>
<evidence type="ECO:0000313" key="13">
    <source>
        <dbReference type="Proteomes" id="UP001190640"/>
    </source>
</evidence>
<evidence type="ECO:0000256" key="10">
    <source>
        <dbReference type="SAM" id="MobiDB-lite"/>
    </source>
</evidence>
<proteinExistence type="predicted"/>
<feature type="disulfide bond" evidence="9">
    <location>
        <begin position="401"/>
        <end position="411"/>
    </location>
</feature>
<accession>A0AA97K4I4</accession>
<dbReference type="SUPFAM" id="SSF56487">
    <property type="entry name" value="SRCR-like"/>
    <property type="match status" value="3"/>
</dbReference>
<feature type="domain" description="SRCR" evidence="12">
    <location>
        <begin position="332"/>
        <end position="432"/>
    </location>
</feature>
<dbReference type="RefSeq" id="XP_054848826.1">
    <property type="nucleotide sequence ID" value="XM_054992851.1"/>
</dbReference>
<feature type="disulfide bond" evidence="9">
    <location>
        <begin position="232"/>
        <end position="242"/>
    </location>
</feature>
<comment type="subunit">
    <text evidence="7">Interacts with LGALS1 and laminin.</text>
</comment>
<dbReference type="PRINTS" id="PR00258">
    <property type="entry name" value="SPERACTRCPTR"/>
</dbReference>
<dbReference type="Gene3D" id="3.10.250.10">
    <property type="entry name" value="SRCR-like domain"/>
    <property type="match status" value="3"/>
</dbReference>
<feature type="disulfide bond" evidence="9">
    <location>
        <begin position="357"/>
        <end position="421"/>
    </location>
</feature>
<dbReference type="GeneID" id="129338541"/>
<feature type="domain" description="SRCR" evidence="12">
    <location>
        <begin position="22"/>
        <end position="122"/>
    </location>
</feature>
<dbReference type="FunFam" id="3.10.250.10:FF:000007">
    <property type="entry name" value="Soluble scavenger receptor cysteine-rich domain-containing protein SSC5D"/>
    <property type="match status" value="1"/>
</dbReference>
<evidence type="ECO:0000256" key="1">
    <source>
        <dbReference type="ARBA" id="ARBA00022729"/>
    </source>
</evidence>
<feature type="region of interest" description="Disordered" evidence="10">
    <location>
        <begin position="741"/>
        <end position="763"/>
    </location>
</feature>
<evidence type="ECO:0000256" key="3">
    <source>
        <dbReference type="ARBA" id="ARBA00023157"/>
    </source>
</evidence>
<feature type="region of interest" description="Disordered" evidence="10">
    <location>
        <begin position="811"/>
        <end position="838"/>
    </location>
</feature>
<dbReference type="SMART" id="SM00202">
    <property type="entry name" value="SR"/>
    <property type="match status" value="3"/>
</dbReference>
<gene>
    <name evidence="14" type="primary">LOC129338541</name>
</gene>
<protein>
    <recommendedName>
        <fullName evidence="8">Soluble scavenger receptor cysteine-rich domain-containing protein SSC5D</fullName>
    </recommendedName>
</protein>
<reference evidence="14" key="1">
    <citation type="submission" date="2025-08" db="UniProtKB">
        <authorList>
            <consortium name="RefSeq"/>
        </authorList>
    </citation>
    <scope>IDENTIFICATION</scope>
    <source>
        <tissue evidence="14">Blood</tissue>
    </source>
</reference>
<keyword evidence="1 11" id="KW-0732">Signal</keyword>
<comment type="function">
    <text evidence="6">Binds to extracellular matrix proteins. Binds to pathogen-associated molecular patterns (PAMPs) present on the cell walls of Gram-positive and Gram-negative bacteria and fungi, behaving as a pattern recognition receptor (PRR). Induces bacterial and fungal aggregation and subsequent inhibition of PAMP-induced cytokine release. Does not possess intrinsic bactericidal activity. May play a role in the innate defense and homeostasis of certain epithelial surfaces.</text>
</comment>
<keyword evidence="2" id="KW-0677">Repeat</keyword>
<evidence type="ECO:0000256" key="11">
    <source>
        <dbReference type="SAM" id="SignalP"/>
    </source>
</evidence>
<feature type="signal peptide" evidence="11">
    <location>
        <begin position="1"/>
        <end position="19"/>
    </location>
</feature>
<evidence type="ECO:0000256" key="5">
    <source>
        <dbReference type="ARBA" id="ARBA00023180"/>
    </source>
</evidence>
<dbReference type="InterPro" id="IPR001190">
    <property type="entry name" value="SRCR"/>
</dbReference>
<keyword evidence="5" id="KW-0325">Glycoprotein</keyword>
<keyword evidence="3 9" id="KW-1015">Disulfide bond</keyword>
<dbReference type="FunFam" id="3.10.250.10:FF:000009">
    <property type="entry name" value="WC1"/>
    <property type="match status" value="1"/>
</dbReference>
<evidence type="ECO:0000256" key="8">
    <source>
        <dbReference type="ARBA" id="ARBA00069168"/>
    </source>
</evidence>
<dbReference type="FunFam" id="3.10.250.10:FF:000006">
    <property type="entry name" value="neurotrypsin isoform X2"/>
    <property type="match status" value="1"/>
</dbReference>
<evidence type="ECO:0000313" key="14">
    <source>
        <dbReference type="RefSeq" id="XP_054848826.1"/>
    </source>
</evidence>
<sequence>MQRLLFFLAVFLQFCATDSFTVRLLGGPNLCAGRVELFHQGKWGTVCDDDWDIPDAAVVCRELDCGQALSAPHGAWFGEGTGPIWLNEVHCRGTERHLQACHHKGFRKHVCTHEEDASVICSAQRFPPFSSFSSPATVTEGKTEAVTTARPAPSVPAEGTLTLRLIGGRSRCSGRLEVFHQGQWGTVCDDMWGLPDVTVVCRELGCGEALAAPGSALFGEGNDAIWLDDVQCQGQESSLTECLASPWGTHNCRHNEDAGAVCSGEMPLTMVEEHLAALKMTLAPQRSSRRFPRPTQSTRDQVESLSHETSWHIEKSLTERTSEPMLTGQWQVRLAGGSGSCSGRVEVLHKDSWGTVCDDGWDLSDAAVVCRELGCGAPLLSPGNARYGPGYGPIWLDDVNCTGMESTLQHCRSQPWGQHNCNHHEDASVICTGTWKPLSLPEPARDSNTADPIQTTQGSTPADESGLQNTLDVSEDLTQTLPPAWETEAPSLWHPSELFLPPTHETELEEETTNSWNIQEIAPGQQALQDIHDRESTSLPNTRSPPHKDGLEPTYPSVESQPPSAMWDRESEGETQPTSPPGTVTLGHSLKAAVETVPPTQWDDMSRGPPVTQKAEPSNSSADIQPASGIRIVESERETEPTSFSGTELLPVTQTAMDTVTPVHWDEIPEVPLGTQEPLDLSTETQPDSAMWVWESERETESTFLGGMELFPFSESLEATREVEMPTATQSTQPMINIEETSLKGLESKGDADPKKKEDFDKDSQTVTPIAVLKPTIVPNATSSRDVADASGVADLLFRSPALHIFDTDSPSEKGLISSISERGPNTTSTPGQTKTLGTSIPVAEPVAAKQNESSPGCPARQELREDGQGCCCSPPILGDMAHAMDSLRGELGSLSTAIQQQGSQLEAVAHSLAELATSMHRLVEVLPSLIQPVLAQPSSAPCKQDESEVQNQLPLQ</sequence>
<evidence type="ECO:0000256" key="6">
    <source>
        <dbReference type="ARBA" id="ARBA00058074"/>
    </source>
</evidence>
<name>A0AA97K4I4_EUBMA</name>
<feature type="disulfide bond" evidence="9">
    <location>
        <begin position="370"/>
        <end position="431"/>
    </location>
</feature>
<feature type="region of interest" description="Disordered" evidence="10">
    <location>
        <begin position="535"/>
        <end position="624"/>
    </location>
</feature>
<evidence type="ECO:0000259" key="12">
    <source>
        <dbReference type="PROSITE" id="PS50287"/>
    </source>
</evidence>
<keyword evidence="4" id="KW-0675">Receptor</keyword>
<feature type="region of interest" description="Disordered" evidence="10">
    <location>
        <begin position="441"/>
        <end position="468"/>
    </location>
</feature>
<feature type="disulfide bond" evidence="9">
    <location>
        <begin position="47"/>
        <end position="111"/>
    </location>
</feature>
<feature type="domain" description="SRCR" evidence="12">
    <location>
        <begin position="163"/>
        <end position="263"/>
    </location>
</feature>